<dbReference type="EMBL" id="SHMF01000001">
    <property type="protein sequence ID" value="TAA37220.1"/>
    <property type="molecule type" value="Genomic_DNA"/>
</dbReference>
<dbReference type="AlphaFoldDB" id="A0A4Q8LYZ2"/>
<comment type="caution">
    <text evidence="1">The sequence shown here is derived from an EMBL/GenBank/DDBJ whole genome shotgun (WGS) entry which is preliminary data.</text>
</comment>
<dbReference type="Proteomes" id="UP000292087">
    <property type="component" value="Unassembled WGS sequence"/>
</dbReference>
<evidence type="ECO:0000313" key="1">
    <source>
        <dbReference type="EMBL" id="TAA37220.1"/>
    </source>
</evidence>
<dbReference type="RefSeq" id="WP_130522253.1">
    <property type="nucleotide sequence ID" value="NZ_SHLZ01000001.1"/>
</dbReference>
<sequence>MDRKELRLAILRKLEESGSKAFKRDLAELLETVGEQPLAREVLYLQGHGLVTALTKEFDGEVHLGWVQITHQGRDYIDSTGGLGAELGVVTVRLHEDTIRQLLISQVRGSDADDTVKGKLVDQLKALPAEGVSKLAERALEQSLRYMPDVIRWLQTTPWN</sequence>
<organism evidence="1 2">
    <name type="scientific">Pseudoxanthomonas winnipegensis</name>
    <dbReference type="NCBI Taxonomy" id="2480810"/>
    <lineage>
        <taxon>Bacteria</taxon>
        <taxon>Pseudomonadati</taxon>
        <taxon>Pseudomonadota</taxon>
        <taxon>Gammaproteobacteria</taxon>
        <taxon>Lysobacterales</taxon>
        <taxon>Lysobacteraceae</taxon>
        <taxon>Pseudoxanthomonas</taxon>
    </lineage>
</organism>
<name>A0A4Q8LYZ2_9GAMM</name>
<proteinExistence type="predicted"/>
<evidence type="ECO:0000313" key="2">
    <source>
        <dbReference type="Proteomes" id="UP000292087"/>
    </source>
</evidence>
<gene>
    <name evidence="1" type="ORF">EA656_00640</name>
</gene>
<reference evidence="1 2" key="1">
    <citation type="submission" date="2019-02" db="EMBL/GenBank/DDBJ databases">
        <title>WGS of Pseudoxanthomonas species novum from clinical isolates.</title>
        <authorList>
            <person name="Bernier A.-M."/>
            <person name="Bernard K."/>
            <person name="Vachon A."/>
        </authorList>
    </citation>
    <scope>NUCLEOTIDE SEQUENCE [LARGE SCALE GENOMIC DNA]</scope>
    <source>
        <strain evidence="1 2">NML140781</strain>
    </source>
</reference>
<protein>
    <submittedName>
        <fullName evidence="1">Uncharacterized protein</fullName>
    </submittedName>
</protein>
<accession>A0A4Q8LYZ2</accession>